<accession>A0A4R6ZU07</accession>
<evidence type="ECO:0000313" key="1">
    <source>
        <dbReference type="EMBL" id="TDR56155.1"/>
    </source>
</evidence>
<dbReference type="AlphaFoldDB" id="A0A4R6ZU07"/>
<evidence type="ECO:0000313" key="2">
    <source>
        <dbReference type="Proteomes" id="UP000295212"/>
    </source>
</evidence>
<comment type="caution">
    <text evidence="1">The sequence shown here is derived from an EMBL/GenBank/DDBJ whole genome shotgun (WGS) entry which is preliminary data.</text>
</comment>
<sequence length="47" mass="5083">MTLPLCLLFDSDGTLVDSEILLAEVMGVIPGHIPLDLWLGRTNCKGD</sequence>
<protein>
    <submittedName>
        <fullName evidence="1">Uncharacterized protein</fullName>
    </submittedName>
</protein>
<name>A0A4R6ZU07_9GAMM</name>
<reference evidence="1 2" key="1">
    <citation type="submission" date="2019-03" db="EMBL/GenBank/DDBJ databases">
        <title>Genomic Encyclopedia of Type Strains, Phase III (KMG-III): the genomes of soil and plant-associated and newly described type strains.</title>
        <authorList>
            <person name="Whitman W."/>
        </authorList>
    </citation>
    <scope>NUCLEOTIDE SEQUENCE [LARGE SCALE GENOMIC DNA]</scope>
    <source>
        <strain evidence="1 2">CECT 5797</strain>
    </source>
</reference>
<dbReference type="EMBL" id="SNZJ01000004">
    <property type="protein sequence ID" value="TDR56155.1"/>
    <property type="molecule type" value="Genomic_DNA"/>
</dbReference>
<dbReference type="Proteomes" id="UP000295212">
    <property type="component" value="Unassembled WGS sequence"/>
</dbReference>
<gene>
    <name evidence="1" type="ORF">DFP85_10470</name>
</gene>
<organism evidence="1 2">
    <name type="scientific">Halomonas ventosae</name>
    <dbReference type="NCBI Taxonomy" id="229007"/>
    <lineage>
        <taxon>Bacteria</taxon>
        <taxon>Pseudomonadati</taxon>
        <taxon>Pseudomonadota</taxon>
        <taxon>Gammaproteobacteria</taxon>
        <taxon>Oceanospirillales</taxon>
        <taxon>Halomonadaceae</taxon>
        <taxon>Halomonas</taxon>
    </lineage>
</organism>
<proteinExistence type="predicted"/>